<feature type="region of interest" description="Disordered" evidence="1">
    <location>
        <begin position="53"/>
        <end position="75"/>
    </location>
</feature>
<evidence type="ECO:0000256" key="1">
    <source>
        <dbReference type="SAM" id="MobiDB-lite"/>
    </source>
</evidence>
<comment type="caution">
    <text evidence="2">The sequence shown here is derived from an EMBL/GenBank/DDBJ whole genome shotgun (WGS) entry which is preliminary data.</text>
</comment>
<dbReference type="EMBL" id="BAAANF010000031">
    <property type="protein sequence ID" value="GAA1719232.1"/>
    <property type="molecule type" value="Genomic_DNA"/>
</dbReference>
<proteinExistence type="predicted"/>
<evidence type="ECO:0000313" key="2">
    <source>
        <dbReference type="EMBL" id="GAA1719232.1"/>
    </source>
</evidence>
<sequence length="75" mass="8289">MSEAQDRREPGAAPADEQTPAPDRDAWDPSGLPGQALTTLLFHCGQHAEEQVVDYYDPESPPRCTHGDLMTRKAR</sequence>
<reference evidence="3" key="1">
    <citation type="journal article" date="2019" name="Int. J. Syst. Evol. Microbiol.">
        <title>The Global Catalogue of Microorganisms (GCM) 10K type strain sequencing project: providing services to taxonomists for standard genome sequencing and annotation.</title>
        <authorList>
            <consortium name="The Broad Institute Genomics Platform"/>
            <consortium name="The Broad Institute Genome Sequencing Center for Infectious Disease"/>
            <person name="Wu L."/>
            <person name="Ma J."/>
        </authorList>
    </citation>
    <scope>NUCLEOTIDE SEQUENCE [LARGE SCALE GENOMIC DNA]</scope>
    <source>
        <strain evidence="3">JCM 14307</strain>
    </source>
</reference>
<dbReference type="Proteomes" id="UP001500280">
    <property type="component" value="Unassembled WGS sequence"/>
</dbReference>
<dbReference type="RefSeq" id="WP_344164929.1">
    <property type="nucleotide sequence ID" value="NZ_BAAANF010000031.1"/>
</dbReference>
<feature type="region of interest" description="Disordered" evidence="1">
    <location>
        <begin position="1"/>
        <end position="35"/>
    </location>
</feature>
<organism evidence="2 3">
    <name type="scientific">Kribbella yunnanensis</name>
    <dbReference type="NCBI Taxonomy" id="190194"/>
    <lineage>
        <taxon>Bacteria</taxon>
        <taxon>Bacillati</taxon>
        <taxon>Actinomycetota</taxon>
        <taxon>Actinomycetes</taxon>
        <taxon>Propionibacteriales</taxon>
        <taxon>Kribbellaceae</taxon>
        <taxon>Kribbella</taxon>
    </lineage>
</organism>
<accession>A0ABP4V9J6</accession>
<gene>
    <name evidence="2" type="ORF">GCM10009745_80250</name>
</gene>
<name>A0ABP4V9J6_9ACTN</name>
<keyword evidence="3" id="KW-1185">Reference proteome</keyword>
<protein>
    <submittedName>
        <fullName evidence="2">Uncharacterized protein</fullName>
    </submittedName>
</protein>
<evidence type="ECO:0000313" key="3">
    <source>
        <dbReference type="Proteomes" id="UP001500280"/>
    </source>
</evidence>
<feature type="compositionally biased region" description="Basic and acidic residues" evidence="1">
    <location>
        <begin position="1"/>
        <end position="10"/>
    </location>
</feature>
<feature type="compositionally biased region" description="Basic and acidic residues" evidence="1">
    <location>
        <begin position="65"/>
        <end position="75"/>
    </location>
</feature>